<evidence type="ECO:0000313" key="10">
    <source>
        <dbReference type="EMBL" id="SOD79059.1"/>
    </source>
</evidence>
<evidence type="ECO:0000313" key="11">
    <source>
        <dbReference type="Proteomes" id="UP000219452"/>
    </source>
</evidence>
<proteinExistence type="predicted"/>
<dbReference type="Proteomes" id="UP000219452">
    <property type="component" value="Unassembled WGS sequence"/>
</dbReference>
<comment type="subcellular location">
    <subcellularLocation>
        <location evidence="1">Cell membrane</location>
        <topology evidence="1">Single-pass membrane protein</topology>
    </subcellularLocation>
</comment>
<dbReference type="PANTHER" id="PTHR33885">
    <property type="entry name" value="PHAGE SHOCK PROTEIN C"/>
    <property type="match status" value="1"/>
</dbReference>
<dbReference type="AlphaFoldDB" id="A0A286F7T1"/>
<evidence type="ECO:0000259" key="9">
    <source>
        <dbReference type="Pfam" id="PF22570"/>
    </source>
</evidence>
<dbReference type="EMBL" id="OCNH01000001">
    <property type="protein sequence ID" value="SOD79059.1"/>
    <property type="molecule type" value="Genomic_DNA"/>
</dbReference>
<organism evidence="10 11">
    <name type="scientific">Spirosoma fluviale</name>
    <dbReference type="NCBI Taxonomy" id="1597977"/>
    <lineage>
        <taxon>Bacteria</taxon>
        <taxon>Pseudomonadati</taxon>
        <taxon>Bacteroidota</taxon>
        <taxon>Cytophagia</taxon>
        <taxon>Cytophagales</taxon>
        <taxon>Cytophagaceae</taxon>
        <taxon>Spirosoma</taxon>
    </lineage>
</organism>
<accession>A0A286F7T1</accession>
<feature type="transmembrane region" description="Helical" evidence="7">
    <location>
        <begin position="34"/>
        <end position="58"/>
    </location>
</feature>
<dbReference type="OrthoDB" id="5772680at2"/>
<evidence type="ECO:0000256" key="7">
    <source>
        <dbReference type="SAM" id="Phobius"/>
    </source>
</evidence>
<dbReference type="GO" id="GO:0005886">
    <property type="term" value="C:plasma membrane"/>
    <property type="evidence" value="ECO:0007669"/>
    <property type="project" value="UniProtKB-SubCell"/>
</dbReference>
<feature type="compositionally biased region" description="Basic and acidic residues" evidence="6">
    <location>
        <begin position="151"/>
        <end position="162"/>
    </location>
</feature>
<dbReference type="InterPro" id="IPR054331">
    <property type="entry name" value="LiaF_TM"/>
</dbReference>
<reference evidence="11" key="1">
    <citation type="submission" date="2017-09" db="EMBL/GenBank/DDBJ databases">
        <authorList>
            <person name="Varghese N."/>
            <person name="Submissions S."/>
        </authorList>
    </citation>
    <scope>NUCLEOTIDE SEQUENCE [LARGE SCALE GENOMIC DNA]</scope>
    <source>
        <strain evidence="11">DSM 29961</strain>
    </source>
</reference>
<feature type="compositionally biased region" description="Polar residues" evidence="6">
    <location>
        <begin position="165"/>
        <end position="175"/>
    </location>
</feature>
<evidence type="ECO:0000256" key="2">
    <source>
        <dbReference type="ARBA" id="ARBA00022475"/>
    </source>
</evidence>
<feature type="region of interest" description="Disordered" evidence="6">
    <location>
        <begin position="145"/>
        <end position="175"/>
    </location>
</feature>
<dbReference type="InterPro" id="IPR052027">
    <property type="entry name" value="PspC"/>
</dbReference>
<evidence type="ECO:0000256" key="1">
    <source>
        <dbReference type="ARBA" id="ARBA00004162"/>
    </source>
</evidence>
<dbReference type="Pfam" id="PF04024">
    <property type="entry name" value="PspC"/>
    <property type="match status" value="1"/>
</dbReference>
<evidence type="ECO:0000256" key="5">
    <source>
        <dbReference type="ARBA" id="ARBA00023136"/>
    </source>
</evidence>
<keyword evidence="2" id="KW-1003">Cell membrane</keyword>
<dbReference type="InterPro" id="IPR007168">
    <property type="entry name" value="Phageshock_PspC_N"/>
</dbReference>
<dbReference type="Pfam" id="PF22570">
    <property type="entry name" value="LiaF-TM"/>
    <property type="match status" value="1"/>
</dbReference>
<evidence type="ECO:0000259" key="8">
    <source>
        <dbReference type="Pfam" id="PF04024"/>
    </source>
</evidence>
<name>A0A286F7T1_9BACT</name>
<feature type="transmembrane region" description="Helical" evidence="7">
    <location>
        <begin position="116"/>
        <end position="135"/>
    </location>
</feature>
<evidence type="ECO:0000256" key="6">
    <source>
        <dbReference type="SAM" id="MobiDB-lite"/>
    </source>
</evidence>
<keyword evidence="4 7" id="KW-1133">Transmembrane helix</keyword>
<keyword evidence="11" id="KW-1185">Reference proteome</keyword>
<keyword evidence="5 7" id="KW-0472">Membrane</keyword>
<gene>
    <name evidence="10" type="ORF">SAMN06269250_0778</name>
</gene>
<dbReference type="PANTHER" id="PTHR33885:SF3">
    <property type="entry name" value="PHAGE SHOCK PROTEIN C"/>
    <property type="match status" value="1"/>
</dbReference>
<feature type="domain" description="LiaF transmembrane" evidence="9">
    <location>
        <begin position="95"/>
        <end position="138"/>
    </location>
</feature>
<evidence type="ECO:0000256" key="3">
    <source>
        <dbReference type="ARBA" id="ARBA00022692"/>
    </source>
</evidence>
<sequence length="175" mass="19698">MNKRLERIADQAQIGGVCAGLADYFGIDRTLVRVLFVVGIFLPHFPAFIIYVILWIALPERRFAGSAAQSTIYANPVFSMNPYNPNKPASPDRSLVGGAVLILLGILFLIDRYFDISFGDLWPFILIAIGLWLIFRDRIKTPFDQNQNDPYKSDPYKSDPYKSDPTPNDPNNGTL</sequence>
<feature type="domain" description="Phage shock protein PspC N-terminal" evidence="8">
    <location>
        <begin position="3"/>
        <end position="60"/>
    </location>
</feature>
<dbReference type="RefSeq" id="WP_097124459.1">
    <property type="nucleotide sequence ID" value="NZ_OCNH01000001.1"/>
</dbReference>
<keyword evidence="3 7" id="KW-0812">Transmembrane</keyword>
<protein>
    <submittedName>
        <fullName evidence="10">Phage shock protein C (PspC) family protein</fullName>
    </submittedName>
</protein>
<evidence type="ECO:0000256" key="4">
    <source>
        <dbReference type="ARBA" id="ARBA00022989"/>
    </source>
</evidence>